<feature type="binding site" evidence="9">
    <location>
        <position position="132"/>
    </location>
    <ligand>
        <name>pyridoxal 5'-phosphate</name>
        <dbReference type="ChEBI" id="CHEBI:597326"/>
    </ligand>
</feature>
<feature type="binding site" evidence="9">
    <location>
        <position position="109"/>
    </location>
    <ligand>
        <name>substrate</name>
    </ligand>
</feature>
<feature type="binding site" evidence="9">
    <location>
        <position position="218"/>
    </location>
    <ligand>
        <name>pyridoxal 5'-phosphate</name>
        <dbReference type="ChEBI" id="CHEBI:597326"/>
    </ligand>
</feature>
<evidence type="ECO:0000256" key="4">
    <source>
        <dbReference type="ARBA" id="ARBA00018052"/>
    </source>
</evidence>
<dbReference type="PANTHER" id="PTHR43144">
    <property type="entry name" value="AMINOTRANSFERASE"/>
    <property type="match status" value="1"/>
</dbReference>
<evidence type="ECO:0000256" key="1">
    <source>
        <dbReference type="ARBA" id="ARBA00001933"/>
    </source>
</evidence>
<dbReference type="InterPro" id="IPR015422">
    <property type="entry name" value="PyrdxlP-dep_Trfase_small"/>
</dbReference>
<dbReference type="EMBL" id="JACSPP010000002">
    <property type="protein sequence ID" value="MBD8039028.1"/>
    <property type="molecule type" value="Genomic_DNA"/>
</dbReference>
<keyword evidence="7 9" id="KW-0663">Pyridoxal phosphate</keyword>
<evidence type="ECO:0000313" key="12">
    <source>
        <dbReference type="Proteomes" id="UP000620874"/>
    </source>
</evidence>
<feature type="binding site" evidence="9">
    <location>
        <position position="292"/>
    </location>
    <ligand>
        <name>substrate</name>
    </ligand>
</feature>
<dbReference type="HAMAP" id="MF_01642">
    <property type="entry name" value="DapL_aminotrans_1"/>
    <property type="match status" value="1"/>
</dbReference>
<comment type="subunit">
    <text evidence="9">Homodimer.</text>
</comment>
<protein>
    <recommendedName>
        <fullName evidence="4 9">LL-diaminopimelate aminotransferase</fullName>
        <shortName evidence="9">DAP-AT</shortName>
        <shortName evidence="9">DAP-aminotransferase</shortName>
        <shortName evidence="9">LL-DAP-aminotransferase</shortName>
        <ecNumber evidence="3 9">2.6.1.83</ecNumber>
    </recommendedName>
</protein>
<feature type="binding site" evidence="9">
    <location>
        <position position="187"/>
    </location>
    <ligand>
        <name>pyridoxal 5'-phosphate</name>
        <dbReference type="ChEBI" id="CHEBI:597326"/>
    </ligand>
</feature>
<name>A0ABR8Y4A4_9BACT</name>
<dbReference type="Pfam" id="PF00155">
    <property type="entry name" value="Aminotran_1_2"/>
    <property type="match status" value="1"/>
</dbReference>
<dbReference type="NCBIfam" id="TIGR03542">
    <property type="entry name" value="DAPAT_plant"/>
    <property type="match status" value="1"/>
</dbReference>
<keyword evidence="5 9" id="KW-0032">Aminotransferase</keyword>
<reference evidence="11 12" key="1">
    <citation type="submission" date="2020-08" db="EMBL/GenBank/DDBJ databases">
        <title>A Genomic Blueprint of the Chicken Gut Microbiome.</title>
        <authorList>
            <person name="Gilroy R."/>
            <person name="Ravi A."/>
            <person name="Getino M."/>
            <person name="Pursley I."/>
            <person name="Horton D.L."/>
            <person name="Alikhan N.-F."/>
            <person name="Baker D."/>
            <person name="Gharbi K."/>
            <person name="Hall N."/>
            <person name="Watson M."/>
            <person name="Adriaenssens E.M."/>
            <person name="Foster-Nyarko E."/>
            <person name="Jarju S."/>
            <person name="Secka A."/>
            <person name="Antonio M."/>
            <person name="Oren A."/>
            <person name="Chaudhuri R."/>
            <person name="La Ragione R.M."/>
            <person name="Hildebrand F."/>
            <person name="Pallen M.J."/>
        </authorList>
    </citation>
    <scope>NUCLEOTIDE SEQUENCE [LARGE SCALE GENOMIC DNA]</scope>
    <source>
        <strain evidence="11 12">Sa1CVN1</strain>
    </source>
</reference>
<comment type="catalytic activity">
    <reaction evidence="8 9">
        <text>(2S,6S)-2,6-diaminopimelate + 2-oxoglutarate = (S)-2,3,4,5-tetrahydrodipicolinate + L-glutamate + H2O + H(+)</text>
        <dbReference type="Rhea" id="RHEA:23988"/>
        <dbReference type="ChEBI" id="CHEBI:15377"/>
        <dbReference type="ChEBI" id="CHEBI:15378"/>
        <dbReference type="ChEBI" id="CHEBI:16810"/>
        <dbReference type="ChEBI" id="CHEBI:16845"/>
        <dbReference type="ChEBI" id="CHEBI:29985"/>
        <dbReference type="ChEBI" id="CHEBI:57609"/>
        <dbReference type="EC" id="2.6.1.83"/>
    </reaction>
</comment>
<dbReference type="EC" id="2.6.1.83" evidence="3 9"/>
<feature type="binding site" evidence="9">
    <location>
        <position position="388"/>
    </location>
    <ligand>
        <name>substrate</name>
    </ligand>
</feature>
<evidence type="ECO:0000256" key="7">
    <source>
        <dbReference type="ARBA" id="ARBA00022898"/>
    </source>
</evidence>
<feature type="domain" description="Aminotransferase class I/classII large" evidence="10">
    <location>
        <begin position="35"/>
        <end position="405"/>
    </location>
</feature>
<organism evidence="11 12">
    <name type="scientific">Phocaeicola intestinalis</name>
    <dbReference type="NCBI Taxonomy" id="2762212"/>
    <lineage>
        <taxon>Bacteria</taxon>
        <taxon>Pseudomonadati</taxon>
        <taxon>Bacteroidota</taxon>
        <taxon>Bacteroidia</taxon>
        <taxon>Bacteroidales</taxon>
        <taxon>Bacteroidaceae</taxon>
        <taxon>Phocaeicola</taxon>
    </lineage>
</organism>
<dbReference type="InterPro" id="IPR004839">
    <property type="entry name" value="Aminotransferase_I/II_large"/>
</dbReference>
<dbReference type="Proteomes" id="UP000620874">
    <property type="component" value="Unassembled WGS sequence"/>
</dbReference>
<evidence type="ECO:0000256" key="5">
    <source>
        <dbReference type="ARBA" id="ARBA00022576"/>
    </source>
</evidence>
<feature type="modified residue" description="N6-(pyridoxal phosphate)lysine" evidence="9">
    <location>
        <position position="249"/>
    </location>
</feature>
<feature type="binding site" evidence="9">
    <location>
        <position position="72"/>
    </location>
    <ligand>
        <name>pyridoxal 5'-phosphate</name>
        <dbReference type="ChEBI" id="CHEBI:597326"/>
    </ligand>
</feature>
<feature type="binding site" evidence="9">
    <location>
        <position position="15"/>
    </location>
    <ligand>
        <name>substrate</name>
    </ligand>
</feature>
<feature type="binding site" evidence="9">
    <location>
        <position position="257"/>
    </location>
    <ligand>
        <name>pyridoxal 5'-phosphate</name>
        <dbReference type="ChEBI" id="CHEBI:597326"/>
    </ligand>
</feature>
<dbReference type="SUPFAM" id="SSF53383">
    <property type="entry name" value="PLP-dependent transferases"/>
    <property type="match status" value="1"/>
</dbReference>
<comment type="similarity">
    <text evidence="9">Belongs to the class-I pyridoxal-phosphate-dependent aminotransferase family. LL-diaminopimelate aminotransferase subfamily.</text>
</comment>
<keyword evidence="6 9" id="KW-0808">Transferase</keyword>
<sequence length="409" mass="45562">MALVNEHFLKLPNNYFFSDLEKKVNLFKVTHPKADLIRLGTGDVTLPLPQACTEAMHRAVDELAHAATFRGYGPEEGYPFLIDAIIKHDYAPRGVHLERSEIFVSDGSKSDTGHIGDILRHDNSIGVTDPIYPAYIDSNVSCGRAGELLAGGKWSNVIYMPCLPENNFIPPIPDHRVDIIYLCYPNNPTGTVLDKSELKKWVNYALENDTLIIFDGAYEAYIQHAGIPHSIYEIKGARKVAIEMRSFSKTAGFTGVRCGYTVIPKEVTGGTLAGKRIPLGPLWKRHQETVFNGTSYITQRGAEAIYTPEGKEQVKAHIQYYMNNARIMKHALTSIGLKNTGGEDAPYLWVKAPDGMSSWKFFEKLLYEAQVVTTPGVGFGPSGEGYLRLTAFGEKERIQEAMQRLCRCL</sequence>
<comment type="caution">
    <text evidence="11">The sequence shown here is derived from an EMBL/GenBank/DDBJ whole genome shotgun (WGS) entry which is preliminary data.</text>
</comment>
<evidence type="ECO:0000259" key="10">
    <source>
        <dbReference type="Pfam" id="PF00155"/>
    </source>
</evidence>
<comment type="cofactor">
    <cofactor evidence="1 9">
        <name>pyridoxal 5'-phosphate</name>
        <dbReference type="ChEBI" id="CHEBI:597326"/>
    </cofactor>
</comment>
<dbReference type="InterPro" id="IPR015424">
    <property type="entry name" value="PyrdxlP-dep_Trfase"/>
</dbReference>
<feature type="binding site" evidence="9">
    <location>
        <begin position="108"/>
        <end position="109"/>
    </location>
    <ligand>
        <name>pyridoxal 5'-phosphate</name>
        <dbReference type="ChEBI" id="CHEBI:597326"/>
    </ligand>
</feature>
<feature type="binding site" evidence="9">
    <location>
        <position position="42"/>
    </location>
    <ligand>
        <name>substrate</name>
    </ligand>
</feature>
<evidence type="ECO:0000313" key="11">
    <source>
        <dbReference type="EMBL" id="MBD8039028.1"/>
    </source>
</evidence>
<feature type="binding site" evidence="9">
    <location>
        <position position="132"/>
    </location>
    <ligand>
        <name>substrate</name>
    </ligand>
</feature>
<comment type="pathway">
    <text evidence="2 9">Amino-acid biosynthesis; L-lysine biosynthesis via DAP pathway; LL-2,6-diaminopimelate from (S)-tetrahydrodipicolinate (aminotransferase route): step 1/1.</text>
</comment>
<dbReference type="Gene3D" id="3.90.1150.10">
    <property type="entry name" value="Aspartate Aminotransferase, domain 1"/>
    <property type="match status" value="1"/>
</dbReference>
<evidence type="ECO:0000256" key="6">
    <source>
        <dbReference type="ARBA" id="ARBA00022679"/>
    </source>
</evidence>
<keyword evidence="12" id="KW-1185">Reference proteome</keyword>
<feature type="binding site" evidence="9">
    <location>
        <position position="187"/>
    </location>
    <ligand>
        <name>substrate</name>
    </ligand>
</feature>
<dbReference type="InterPro" id="IPR015421">
    <property type="entry name" value="PyrdxlP-dep_Trfase_major"/>
</dbReference>
<evidence type="ECO:0000256" key="2">
    <source>
        <dbReference type="ARBA" id="ARBA00004982"/>
    </source>
</evidence>
<feature type="binding site" evidence="9">
    <location>
        <position position="292"/>
    </location>
    <ligand>
        <name>pyridoxal 5'-phosphate</name>
        <dbReference type="ChEBI" id="CHEBI:597326"/>
    </ligand>
</feature>
<dbReference type="RefSeq" id="WP_022038935.1">
    <property type="nucleotide sequence ID" value="NZ_JACSPP010000002.1"/>
</dbReference>
<dbReference type="CDD" id="cd00609">
    <property type="entry name" value="AAT_like"/>
    <property type="match status" value="1"/>
</dbReference>
<evidence type="ECO:0000256" key="8">
    <source>
        <dbReference type="ARBA" id="ARBA00051934"/>
    </source>
</evidence>
<evidence type="ECO:0000256" key="9">
    <source>
        <dbReference type="HAMAP-Rule" id="MF_01642"/>
    </source>
</evidence>
<dbReference type="InterPro" id="IPR019942">
    <property type="entry name" value="DapL/ALD1"/>
</dbReference>
<accession>A0ABR8Y4A4</accession>
<feature type="binding site" evidence="9">
    <location>
        <begin position="246"/>
        <end position="248"/>
    </location>
    <ligand>
        <name>pyridoxal 5'-phosphate</name>
        <dbReference type="ChEBI" id="CHEBI:597326"/>
    </ligand>
</feature>
<comment type="function">
    <text evidence="9">Involved in the synthesis of meso-diaminopimelate (m-DAP or DL-DAP), required for both lysine and peptidoglycan biosynthesis. Catalyzes the direct conversion of tetrahydrodipicolinate to LL-diaminopimelate.</text>
</comment>
<dbReference type="Gene3D" id="3.40.640.10">
    <property type="entry name" value="Type I PLP-dependent aspartate aminotransferase-like (Major domain)"/>
    <property type="match status" value="1"/>
</dbReference>
<evidence type="ECO:0000256" key="3">
    <source>
        <dbReference type="ARBA" id="ARBA00013138"/>
    </source>
</evidence>
<proteinExistence type="inferred from homology"/>
<dbReference type="GO" id="GO:0010285">
    <property type="term" value="F:L,L-diaminopimelate aminotransferase activity"/>
    <property type="evidence" value="ECO:0007669"/>
    <property type="project" value="UniProtKB-EC"/>
</dbReference>
<gene>
    <name evidence="9" type="primary">dapL</name>
    <name evidence="11" type="ORF">H9625_00945</name>
</gene>